<evidence type="ECO:0000256" key="14">
    <source>
        <dbReference type="SAM" id="Coils"/>
    </source>
</evidence>
<keyword evidence="12" id="KW-0206">Cytoskeleton</keyword>
<evidence type="ECO:0000256" key="12">
    <source>
        <dbReference type="ARBA" id="ARBA00023212"/>
    </source>
</evidence>
<reference evidence="16 17" key="1">
    <citation type="journal article" date="2010" name="Cell">
        <title>The genome of Naegleria gruberi illuminates early eukaryotic versatility.</title>
        <authorList>
            <person name="Fritz-Laylin L.K."/>
            <person name="Prochnik S.E."/>
            <person name="Ginger M.L."/>
            <person name="Dacks J.B."/>
            <person name="Carpenter M.L."/>
            <person name="Field M.C."/>
            <person name="Kuo A."/>
            <person name="Paredez A."/>
            <person name="Chapman J."/>
            <person name="Pham J."/>
            <person name="Shu S."/>
            <person name="Neupane R."/>
            <person name="Cipriano M."/>
            <person name="Mancuso J."/>
            <person name="Tu H."/>
            <person name="Salamov A."/>
            <person name="Lindquist E."/>
            <person name="Shapiro H."/>
            <person name="Lucas S."/>
            <person name="Grigoriev I.V."/>
            <person name="Cande W.Z."/>
            <person name="Fulton C."/>
            <person name="Rokhsar D.S."/>
            <person name="Dawson S.C."/>
        </authorList>
    </citation>
    <scope>NUCLEOTIDE SEQUENCE [LARGE SCALE GENOMIC DNA]</scope>
    <source>
        <strain evidence="16 17">NEG-M</strain>
    </source>
</reference>
<dbReference type="InterPro" id="IPR013602">
    <property type="entry name" value="Dynein_heavy_linker"/>
</dbReference>
<dbReference type="InterPro" id="IPR043157">
    <property type="entry name" value="Dynein_AAA1S"/>
</dbReference>
<dbReference type="OMA" id="QRENMAG"/>
<sequence length="4421" mass="509322">MLFFIKSKEKEEIIVSAEPVIGGHKKGIVFLKHSPIKITTDNYVESLFYEDVFADPLLNLQRIVEGVYLPLLQSPKNQKGWPNVVAQDLIRQFHRFTGMLDLFIGHTRGSVVLPMPPVDETVETASQDRSLVHAFETSVIDWSKETRKVIELDSDKILDELEKEEKYQGPLFEIDFWQAKKTKLTDLAHQLSNDRVKMVISTLEKTQSSYVTGFKKMLDDLNFALDESETISKYFEPLRKYFQDLNDSTISVSDLGEVFKPILHLISLMWRKCEYFNTGHLYVLIREICNDIVTRIYNYIEPSELWTNPMKVVAEKLQISFNGCEEFKVLFFQYRDIVNRTNPQKTWKFESSKVFTRLNLFIERLHDLRTIALYIDDFLSLDKFDIGGVNGAELTGMMSQLFEEFVDQQQKIQNVSYDVLDLKEEQFERDFYKFCDAINDFDKRICFMINKALQLNTGFKFTFKLLESFESQARREKIRQEIEGKISNMLSVYSEEITKVSTIFNKNKENPPLLDNFPKVSGAIAWCYSLRERVTWPLEKFKEQPFLTTSSELQDIIQRHEKLMAQMKKYEDEIFNSWKEQLNVNSLSHLNDNIISRMPDKRLVVNFNPELSFCIQEVEHLKPYANAVPEEAIALFEKGDIYRAKVATMDLMVRQYNTVIQTLIDVEKPLLADRLTTVDNILVESTEKLTWQSDIDNFILQSRENVRDIYNRTNFLKGNVKTIEKMVESWMTISNLIITDNSGIEEMKEKKASKIFDMVGFWRQSTDSNPTFKVYSQWKSKVSANIKKLSDVIIQKEWNNYWRNYVLFVNSIIEKGVFNAVREGLTFLINSFSGKNDMIALNSKTLSNIFITVKLELYSNDAVFTPNLIESTNSVHNSVKIWVSRVIGLASMVKRLDEVTTFEKVIKDDENINGLRQKVFSLMGNTINDMNDLREKFCEFSHLWEEDPREYLARFIKSGGDDVRFNSDSEVSDGENEDDEEEQENVVASLEEFEMQILKYEKIVLEIADLPDKASFGWLIVDSSPIKTALSNLASKWRFTFLDHLLSDVRSTLHEFNSFVKELKEGLCQPIPKDDYPKLVEMMRYIVRFKERPEHKQKDGLFDNLRETVQLLKKCSIVVPQEIILDLDDAKNKWSDLSKVYFEVKDKLSVVQDEEIKKISKEEIVFANVSEKLREDFVKDAPFYYSIGVDAAYERIDEVHERILVVEENMRELRDRQKLFGLMQNQGKLVRESRAELRLLKRVWDLVALVQSQIDEWKSIPFLKINDEELTEETKKFITELKSVDKRVKRWEVFIGLQNYVDNFMITLPLIQKLRNPGMRSRHWKQLMEKSKVDFTVTEKFSLSDLLSLNLHKYQDDVNEIVDKSEKEMKMEKQLKDLDALWSDLKFDFTVHTNGVEIVKVSEEVRESLEDNQLQLQSSSSSRFVEFFIEEIEEWLRKLGKVDTVINGLLDVQRKWLYLENIFIGTDDIRQQLPNDAKNFDAVDRELKLILTEAKKVMNIVSFCSSPGLEEKIVVLQDSLTSCEHQLSKYLETKKKAFPRFYFTSESDLLDILSKGGQSPHKILKHMPKLIQAVKTLKFRVDDNGNQTNEVIAIVSREDEEVSLTHPCILQGKVEDYLNDLLKAISRTLRDILSEAMLTYSSANREEWLSGYASQVILVTSQIYWTLEVNQAFEALEENNEAAMKNYYKKQVNQLNKLISLVQNDLEKGERQKIMNLVTLDVHARDIVDMLINENITSAQDFGWQCQLRQRWDAEHQDCIIDICDATFKYGYEYLGNGPRLVITPLTDRIYITLTQSLHLIMGGAPAGPAGTGKTETTKDLGSQLGKSVYVFNCSDQMNNESLADIFKGLASSGAWGCFDEFNRIAVEVLSVVSTQFKSILNAIRAKKDKFMFEGEEITLDRTNGVFITMNPGYLGRTELPESLKALFRPVTVVVPDLELICENMLMAEGFKEAKVLAKKFITLYSLNKDLLSKQDHYDWGLRAIKSVLVVAGSLKRAEPSMPETHVLMRALRDFNLPKIVQDDLEVFTGLINDLFPGIDPPRKVDLDFEGIAAEEITALKLQPEDSLILKVVQLAELLEVRHSVFIIGPAGSGKSVCWKSLAAAKKRRNEKVLVRFLDPKAITSHELYGYKSEQADEWKDGLLSSIMKNLSEREDTDPKWIILDGDLDTEWIESMNSVMDDNRILTLANNDRIPLLSHMRLVFEISHLKYATPATVSRAGILYIGEKDIGWQPYVASWIDQRPQAERAHLLILVDKYIPETLRFVKANFKHLIPLTDFHLIHSLFQILESLFAKNPTQGEKEVMENFFAFATIFSFMGAISDTEKKTNKMLFDKWWRSTYKSIKFPDDLLVFDCYYNPKTKLMEPWREIMPNYEYDADIPVPQIMVPTEETTCIRYLMDHIVDIGKPLMLVANAGVGKTQLISDKLNNLDILNFASTSISFNYYTDSESLQKFLEGSLESKGGKRLGPPGNKKMIFFIDDFNMPRVDAYGTQTPIALLRQHLDYGCWYERAKWNLKEIIKVQYIASMNPTAGSFTVNPRLQRHFVTLGINFPSRASLQKIYGSILAGHLKRFPLELASVCNNVVNGTLDLHEKVVNLFPKTANKFHYEFNLRQLSSVFEGLLRSEVNEFKEPKLGNLKFARLLTHEINRVYGDRLSSKDDLIIFEKELKNIVNDKFPEFGGEAIISKPLVFSHFVSGGDGAYDQFTSTESVRKVLEEALKRHNLTKTNMDLVLFEDALEHVCRINRIIKGANGNALLVGVGGSGKQSLSRLAAFVGDFEVCKIVITKDYGVNNLKEDLKNMYKKAGKNQKLVFLLNDNQIVDEKFLVYINDLLSTGNIPDLFAADEKEEIANSLRTEVKSAGIFDISKESCWKFFINKVRRNLHVVLCFSPVGESLRIRSRNFPAIINCTQIDFFFPWPKEALLSVADKFLKPEMPITGEHHPSIVKAMAFTHEKVNEFSSRFLNELGRYTYTTPKSYLEFLKLYKSLLYKKRELIKGLIDRLSQGIQKLRDTTMNVTKLQKQLETQEKEVKEREIAADIILEKVKKERTVVEAENKKALTEEKFAQEINQQVAQQTAECEGEVEKAKPILEKAELALQTLNKTELTELRSFRTPNVNVLLVFQAVLILLSTKSGVTKDLSWSAAQKAMARGSDKFLAVLEAYDSKNIYPHILTAIQPFMDNPKFTGEEIRKHSSASGGLCEWVRNTIEYNKTFVAVKPMFDSLEKSKLEKAAAEEKLAKVRKTVAKLNKQLKKIEGDYQAAEDEKNAALDIAKKTQEKLDLAQRFVRALSSENARWLEEIQKLQTLNNVLIGDVLLASAFISYAGSFDMRFRTELTEAWKQEIIGELKIPTSENLNLLEVMTDDAEIAKWGNQKLPSDKTSIENGCILLNCERWPLVVDPQLQAITWIKNHYKDLIILRLEQPDIIEKMERAIQKGQTVLIENIKETIDAVLSPVIGRNIIQSGSSKLIKLGNNEIDYHENFKLILHTKLNNPHYNPEIQAETTLINFSVTEEGLEEQLLALVVQKERSDLEEKKSELNTKKNEFKIKLKELEDNLLENLKYKGDLLGNVELITGLENTKKTSEEIKIQVLESIETEKDINAARENYRKVAKRGAILYFLLDQLQLVEHMYKYSLAAFNVVFNRAITKTEKVENEDLFVRIGKLIDSITYACYEYTERGLFERHKLIFMTNLCFTIHRDIFKPEHLNFLINCPADPNTPKENPFADWLSESCFKAIYKLSQLEGFEKLYDDIYNSGKRWKQWSMLEAPEKEGLPQDWKKKTNFEKLLIIRALRPDRITQALKEFVGEIMGDKFVQSIPFSLDKIFAESRPNTPLFFILFPGADPIKNIEALGKRLGFSEENDKFVNISMGKGQEEHAEKTLRKSYEIGGWVVLQNIHLMQKWLPTLERTLEKLSEGSHKDFRVFLTAEPTLNPVIPQSILQNSIKITNEPPQDLSANLHRALSNFSQEFFESSIKQSEFKTILFALCFFHAVVLGRRKFGSQGWSRNYSFNNGDLTISADVLYNYLETNDAIPWEDIRYIFGEIMYGGHITDHWDRRTCTTYLKCLLKEQLFDETELAPGFNAPPSMNTLDEYHEFINEKLPAESPLLFGLHPNAEIDFLTNQSESLFKAIIKIRGESSNTFVSDHVEDTLALQIDELYNTLPENFDLDEISGKADKKIPFVAVCLQECERMNILLSEIKNSLTELKMGLNGELTMSEQMDKLKKSLSYDQVPARWEKVAYPSVKPLSLWFEDLIKRVRQLEEWSSELTLPKVLWLSGLFNPMAFLTAIMQTSARKNGFPLDRMCIQTEVLKKTRSEIQPVPPRDGCYVDGFILEGAGWDIKSNVLKDSDLKVLHSPMPVIHIKAVPIDKRDTKNIYECPVYVTPQRGPTYIFTAQLKTKHDVSKWVLAGACLLLQTYK</sequence>
<dbReference type="InterPro" id="IPR027417">
    <property type="entry name" value="P-loop_NTPase"/>
</dbReference>
<dbReference type="FunFam" id="3.40.50.300:FF:000738">
    <property type="entry name" value="Dynein heavy chain axonemal"/>
    <property type="match status" value="1"/>
</dbReference>
<dbReference type="RefSeq" id="XP_002682261.1">
    <property type="nucleotide sequence ID" value="XM_002682215.1"/>
</dbReference>
<feature type="coiled-coil region" evidence="14">
    <location>
        <begin position="3011"/>
        <end position="3072"/>
    </location>
</feature>
<feature type="coiled-coil region" evidence="14">
    <location>
        <begin position="3225"/>
        <end position="3308"/>
    </location>
</feature>
<proteinExistence type="inferred from homology"/>
<feature type="coiled-coil region" evidence="14">
    <location>
        <begin position="3523"/>
        <end position="3557"/>
    </location>
</feature>
<dbReference type="Pfam" id="PF12775">
    <property type="entry name" value="AAA_7"/>
    <property type="match status" value="1"/>
</dbReference>
<evidence type="ECO:0000256" key="5">
    <source>
        <dbReference type="ARBA" id="ARBA00022737"/>
    </source>
</evidence>
<dbReference type="InterPro" id="IPR042228">
    <property type="entry name" value="Dynein_linker_3"/>
</dbReference>
<dbReference type="InParanoid" id="D2V0F9"/>
<dbReference type="Pfam" id="PF12780">
    <property type="entry name" value="AAA_8"/>
    <property type="match status" value="1"/>
</dbReference>
<dbReference type="GeneID" id="8862782"/>
<dbReference type="GO" id="GO:0051959">
    <property type="term" value="F:dynein light intermediate chain binding"/>
    <property type="evidence" value="ECO:0007669"/>
    <property type="project" value="InterPro"/>
</dbReference>
<gene>
    <name evidence="16" type="ORF">NAEGRDRAFT_30143</name>
</gene>
<keyword evidence="7" id="KW-0067">ATP-binding</keyword>
<dbReference type="FunFam" id="1.10.287.2620:FF:000001">
    <property type="entry name" value="Cytoplasmic dynein heavy chain 1"/>
    <property type="match status" value="1"/>
</dbReference>
<dbReference type="GO" id="GO:0005874">
    <property type="term" value="C:microtubule"/>
    <property type="evidence" value="ECO:0007669"/>
    <property type="project" value="UniProtKB-KW"/>
</dbReference>
<dbReference type="Pfam" id="PF17857">
    <property type="entry name" value="AAA_lid_1"/>
    <property type="match status" value="1"/>
</dbReference>
<evidence type="ECO:0000256" key="3">
    <source>
        <dbReference type="ARBA" id="ARBA00022490"/>
    </source>
</evidence>
<dbReference type="Gene3D" id="1.10.8.720">
    <property type="entry name" value="Region D6 of dynein motor"/>
    <property type="match status" value="1"/>
</dbReference>
<dbReference type="FunFam" id="3.10.490.20:FF:000009">
    <property type="entry name" value="Dynein heavy chain 4"/>
    <property type="match status" value="1"/>
</dbReference>
<dbReference type="Pfam" id="PF08393">
    <property type="entry name" value="DHC_N2"/>
    <property type="match status" value="1"/>
</dbReference>
<dbReference type="Gene3D" id="1.20.920.20">
    <property type="match status" value="1"/>
</dbReference>
<dbReference type="FunFam" id="1.20.58.1120:FF:000001">
    <property type="entry name" value="dynein heavy chain 2, axonemal"/>
    <property type="match status" value="1"/>
</dbReference>
<evidence type="ECO:0000256" key="6">
    <source>
        <dbReference type="ARBA" id="ARBA00022741"/>
    </source>
</evidence>
<dbReference type="PANTHER" id="PTHR45703:SF8">
    <property type="entry name" value="DYNEINS HEAVY CHAIN"/>
    <property type="match status" value="1"/>
</dbReference>
<keyword evidence="3" id="KW-0963">Cytoplasm</keyword>
<dbReference type="OrthoDB" id="10251809at2759"/>
<dbReference type="Gene3D" id="3.20.180.20">
    <property type="entry name" value="Dynein heavy chain, N-terminal domain 2"/>
    <property type="match status" value="1"/>
</dbReference>
<dbReference type="Gene3D" id="1.10.8.710">
    <property type="match status" value="1"/>
</dbReference>
<dbReference type="FunFam" id="1.20.140.100:FF:000001">
    <property type="entry name" value="dynein heavy chain 17, axonemal"/>
    <property type="match status" value="1"/>
</dbReference>
<dbReference type="KEGG" id="ngr:NAEGRDRAFT_30143"/>
<evidence type="ECO:0000313" key="17">
    <source>
        <dbReference type="Proteomes" id="UP000006671"/>
    </source>
</evidence>
<dbReference type="Gene3D" id="1.10.472.130">
    <property type="match status" value="1"/>
</dbReference>
<dbReference type="Pfam" id="PF18198">
    <property type="entry name" value="AAA_lid_11"/>
    <property type="match status" value="1"/>
</dbReference>
<dbReference type="STRING" id="5762.D2V0F9"/>
<dbReference type="Gene3D" id="3.10.490.20">
    <property type="match status" value="1"/>
</dbReference>
<dbReference type="Pfam" id="PF12781">
    <property type="entry name" value="AAA_9"/>
    <property type="match status" value="1"/>
</dbReference>
<evidence type="ECO:0000256" key="1">
    <source>
        <dbReference type="ARBA" id="ARBA00004430"/>
    </source>
</evidence>
<evidence type="ECO:0000256" key="7">
    <source>
        <dbReference type="ARBA" id="ARBA00022840"/>
    </source>
</evidence>
<dbReference type="SMART" id="SM00382">
    <property type="entry name" value="AAA"/>
    <property type="match status" value="3"/>
</dbReference>
<dbReference type="GO" id="GO:0045505">
    <property type="term" value="F:dynein intermediate chain binding"/>
    <property type="evidence" value="ECO:0007669"/>
    <property type="project" value="InterPro"/>
</dbReference>
<dbReference type="InterPro" id="IPR026983">
    <property type="entry name" value="DHC"/>
</dbReference>
<keyword evidence="6" id="KW-0547">Nucleotide-binding</keyword>
<dbReference type="GO" id="GO:0005930">
    <property type="term" value="C:axoneme"/>
    <property type="evidence" value="ECO:0007669"/>
    <property type="project" value="UniProtKB-SubCell"/>
</dbReference>
<keyword evidence="5" id="KW-0677">Repeat</keyword>
<dbReference type="InterPro" id="IPR043160">
    <property type="entry name" value="Dynein_C_barrel"/>
</dbReference>
<dbReference type="Pfam" id="PF12774">
    <property type="entry name" value="AAA_6"/>
    <property type="match status" value="1"/>
</dbReference>
<dbReference type="InterPro" id="IPR035699">
    <property type="entry name" value="AAA_6"/>
</dbReference>
<dbReference type="GO" id="GO:0030286">
    <property type="term" value="C:dynein complex"/>
    <property type="evidence" value="ECO:0007669"/>
    <property type="project" value="UniProtKB-KW"/>
</dbReference>
<evidence type="ECO:0000259" key="15">
    <source>
        <dbReference type="SMART" id="SM00382"/>
    </source>
</evidence>
<evidence type="ECO:0000256" key="2">
    <source>
        <dbReference type="ARBA" id="ARBA00008887"/>
    </source>
</evidence>
<dbReference type="InterPro" id="IPR041228">
    <property type="entry name" value="Dynein_C"/>
</dbReference>
<dbReference type="FunFam" id="1.20.920.20:FF:000001">
    <property type="entry name" value="dynein heavy chain 2, axonemal"/>
    <property type="match status" value="1"/>
</dbReference>
<comment type="subcellular location">
    <subcellularLocation>
        <location evidence="1">Cytoplasm</location>
        <location evidence="1">Cytoskeleton</location>
        <location evidence="1">Cilium axoneme</location>
    </subcellularLocation>
</comment>
<dbReference type="GO" id="GO:0007018">
    <property type="term" value="P:microtubule-based movement"/>
    <property type="evidence" value="ECO:0007669"/>
    <property type="project" value="InterPro"/>
</dbReference>
<dbReference type="Gene3D" id="1.20.920.30">
    <property type="match status" value="1"/>
</dbReference>
<dbReference type="FunFam" id="1.10.8.1220:FF:000001">
    <property type="entry name" value="Dynein axonemal heavy chain 5"/>
    <property type="match status" value="1"/>
</dbReference>
<feature type="domain" description="AAA+ ATPase" evidence="15">
    <location>
        <begin position="1803"/>
        <end position="1938"/>
    </location>
</feature>
<dbReference type="Proteomes" id="UP000006671">
    <property type="component" value="Unassembled WGS sequence"/>
</dbReference>
<dbReference type="Gene3D" id="6.10.140.1060">
    <property type="match status" value="1"/>
</dbReference>
<dbReference type="InterPro" id="IPR024743">
    <property type="entry name" value="Dynein_HC_stalk"/>
</dbReference>
<dbReference type="Pfam" id="PF12777">
    <property type="entry name" value="MT"/>
    <property type="match status" value="1"/>
</dbReference>
<comment type="similarity">
    <text evidence="2">Belongs to the dynein heavy chain family.</text>
</comment>
<keyword evidence="13" id="KW-0966">Cell projection</keyword>
<accession>D2V0F9</accession>
<dbReference type="InterPro" id="IPR024317">
    <property type="entry name" value="Dynein_heavy_chain_D4_dom"/>
</dbReference>
<dbReference type="GO" id="GO:0005524">
    <property type="term" value="F:ATP binding"/>
    <property type="evidence" value="ECO:0007669"/>
    <property type="project" value="UniProtKB-KW"/>
</dbReference>
<dbReference type="InterPro" id="IPR041466">
    <property type="entry name" value="Dynein_AAA5_ext"/>
</dbReference>
<dbReference type="InterPro" id="IPR041658">
    <property type="entry name" value="AAA_lid_11"/>
</dbReference>
<dbReference type="Gene3D" id="1.10.8.1220">
    <property type="match status" value="1"/>
</dbReference>
<keyword evidence="9 14" id="KW-0175">Coiled coil</keyword>
<dbReference type="Gene3D" id="3.40.50.300">
    <property type="entry name" value="P-loop containing nucleotide triphosphate hydrolases"/>
    <property type="match status" value="5"/>
</dbReference>
<dbReference type="FunFam" id="3.40.50.300:FF:002141">
    <property type="entry name" value="Dynein heavy chain"/>
    <property type="match status" value="1"/>
</dbReference>
<dbReference type="Gene3D" id="1.20.1270.280">
    <property type="match status" value="1"/>
</dbReference>
<dbReference type="InterPro" id="IPR003593">
    <property type="entry name" value="AAA+_ATPase"/>
</dbReference>
<dbReference type="SUPFAM" id="SSF52540">
    <property type="entry name" value="P-loop containing nucleoside triphosphate hydrolases"/>
    <property type="match status" value="4"/>
</dbReference>
<keyword evidence="11" id="KW-0505">Motor protein</keyword>
<organism evidence="17">
    <name type="scientific">Naegleria gruberi</name>
    <name type="common">Amoeba</name>
    <dbReference type="NCBI Taxonomy" id="5762"/>
    <lineage>
        <taxon>Eukaryota</taxon>
        <taxon>Discoba</taxon>
        <taxon>Heterolobosea</taxon>
        <taxon>Tetramitia</taxon>
        <taxon>Eutetramitia</taxon>
        <taxon>Vahlkampfiidae</taxon>
        <taxon>Naegleria</taxon>
    </lineage>
</organism>
<dbReference type="Gene3D" id="1.20.58.1120">
    <property type="match status" value="1"/>
</dbReference>
<keyword evidence="8" id="KW-0243">Dynein</keyword>
<dbReference type="PANTHER" id="PTHR45703">
    <property type="entry name" value="DYNEIN HEAVY CHAIN"/>
    <property type="match status" value="1"/>
</dbReference>
<dbReference type="FunFam" id="1.10.8.710:FF:000002">
    <property type="entry name" value="dynein heavy chain 17, axonemal"/>
    <property type="match status" value="1"/>
</dbReference>
<dbReference type="Pfam" id="PF08385">
    <property type="entry name" value="DHC_N1"/>
    <property type="match status" value="1"/>
</dbReference>
<dbReference type="Gene3D" id="1.10.287.2620">
    <property type="match status" value="1"/>
</dbReference>
<dbReference type="FunFam" id="3.40.50.300:FF:000153">
    <property type="entry name" value="Dynein axonemal heavy chain 1"/>
    <property type="match status" value="1"/>
</dbReference>
<dbReference type="InterPro" id="IPR013594">
    <property type="entry name" value="Dynein_heavy_tail"/>
</dbReference>
<dbReference type="VEuPathDB" id="AmoebaDB:NAEGRDRAFT_30143"/>
<protein>
    <submittedName>
        <fullName evidence="16">Axonemal dynein heavy chain beta</fullName>
    </submittedName>
</protein>
<dbReference type="InterPro" id="IPR035706">
    <property type="entry name" value="AAA_9"/>
</dbReference>
<evidence type="ECO:0000256" key="4">
    <source>
        <dbReference type="ARBA" id="ARBA00022701"/>
    </source>
</evidence>
<keyword evidence="10" id="KW-0969">Cilium</keyword>
<dbReference type="FunFam" id="3.20.180.20:FF:000001">
    <property type="entry name" value="Dynein axonemal heavy chain 5"/>
    <property type="match status" value="1"/>
</dbReference>
<dbReference type="Pfam" id="PF03028">
    <property type="entry name" value="Dynein_heavy"/>
    <property type="match status" value="1"/>
</dbReference>
<feature type="domain" description="AAA+ ATPase" evidence="15">
    <location>
        <begin position="2405"/>
        <end position="2551"/>
    </location>
</feature>
<dbReference type="FunFam" id="3.40.50.300:FF:000049">
    <property type="entry name" value="Dynein, axonemal, heavy chain 5"/>
    <property type="match status" value="1"/>
</dbReference>
<evidence type="ECO:0000256" key="9">
    <source>
        <dbReference type="ARBA" id="ARBA00023054"/>
    </source>
</evidence>
<evidence type="ECO:0000256" key="13">
    <source>
        <dbReference type="ARBA" id="ARBA00023273"/>
    </source>
</evidence>
<dbReference type="FunFam" id="1.10.8.720:FF:000002">
    <property type="entry name" value="Dynein heavy chain 9, axonemal"/>
    <property type="match status" value="1"/>
</dbReference>
<feature type="domain" description="AAA+ ATPase" evidence="15">
    <location>
        <begin position="2081"/>
        <end position="2210"/>
    </location>
</feature>
<evidence type="ECO:0000256" key="8">
    <source>
        <dbReference type="ARBA" id="ARBA00023017"/>
    </source>
</evidence>
<evidence type="ECO:0000313" key="16">
    <source>
        <dbReference type="EMBL" id="EFC49517.1"/>
    </source>
</evidence>
<dbReference type="InterPro" id="IPR004273">
    <property type="entry name" value="Dynein_heavy_D6_P-loop"/>
</dbReference>
<dbReference type="InterPro" id="IPR042219">
    <property type="entry name" value="AAA_lid_11_sf"/>
</dbReference>
<dbReference type="Pfam" id="PF17852">
    <property type="entry name" value="Dynein_AAA_lid"/>
    <property type="match status" value="1"/>
</dbReference>
<dbReference type="Pfam" id="PF18199">
    <property type="entry name" value="Dynein_C"/>
    <property type="match status" value="1"/>
</dbReference>
<name>D2V0F9_NAEGR</name>
<dbReference type="eggNOG" id="KOG3595">
    <property type="taxonomic scope" value="Eukaryota"/>
</dbReference>
<evidence type="ECO:0000256" key="11">
    <source>
        <dbReference type="ARBA" id="ARBA00023175"/>
    </source>
</evidence>
<dbReference type="GO" id="GO:0008569">
    <property type="term" value="F:minus-end-directed microtubule motor activity"/>
    <property type="evidence" value="ECO:0007669"/>
    <property type="project" value="InterPro"/>
</dbReference>
<dbReference type="EMBL" id="GG738847">
    <property type="protein sequence ID" value="EFC49517.1"/>
    <property type="molecule type" value="Genomic_DNA"/>
</dbReference>
<dbReference type="InterPro" id="IPR042222">
    <property type="entry name" value="Dynein_2_N"/>
</dbReference>
<dbReference type="InterPro" id="IPR041589">
    <property type="entry name" value="DNAH3_AAA_lid_1"/>
</dbReference>
<keyword evidence="4" id="KW-0493">Microtubule</keyword>
<evidence type="ECO:0000256" key="10">
    <source>
        <dbReference type="ARBA" id="ARBA00023069"/>
    </source>
</evidence>
<dbReference type="Gene3D" id="1.20.140.100">
    <property type="entry name" value="Dynein heavy chain, N-terminal domain 2"/>
    <property type="match status" value="1"/>
</dbReference>
<keyword evidence="17" id="KW-1185">Reference proteome</keyword>